<evidence type="ECO:0000256" key="1">
    <source>
        <dbReference type="SAM" id="MobiDB-lite"/>
    </source>
</evidence>
<dbReference type="OrthoDB" id="2750109at2759"/>
<dbReference type="Gene3D" id="3.80.10.10">
    <property type="entry name" value="Ribonuclease Inhibitor"/>
    <property type="match status" value="1"/>
</dbReference>
<reference evidence="2 3" key="1">
    <citation type="submission" date="2021-08" db="EMBL/GenBank/DDBJ databases">
        <title>Draft Genome Sequence of Phanerochaete sordida strain YK-624.</title>
        <authorList>
            <person name="Mori T."/>
            <person name="Dohra H."/>
            <person name="Suzuki T."/>
            <person name="Kawagishi H."/>
            <person name="Hirai H."/>
        </authorList>
    </citation>
    <scope>NUCLEOTIDE SEQUENCE [LARGE SCALE GENOMIC DNA]</scope>
    <source>
        <strain evidence="2 3">YK-624</strain>
    </source>
</reference>
<name>A0A9P3LIG7_9APHY</name>
<dbReference type="Proteomes" id="UP000703269">
    <property type="component" value="Unassembled WGS sequence"/>
</dbReference>
<dbReference type="EMBL" id="BPQB01000051">
    <property type="protein sequence ID" value="GJE95649.1"/>
    <property type="molecule type" value="Genomic_DNA"/>
</dbReference>
<evidence type="ECO:0000313" key="2">
    <source>
        <dbReference type="EMBL" id="GJE95649.1"/>
    </source>
</evidence>
<evidence type="ECO:0000313" key="3">
    <source>
        <dbReference type="Proteomes" id="UP000703269"/>
    </source>
</evidence>
<feature type="region of interest" description="Disordered" evidence="1">
    <location>
        <begin position="239"/>
        <end position="270"/>
    </location>
</feature>
<sequence>MSLPFPALQSLSISIDDDTEHLLLPFLARLGVPALDELTIRYDIRLSVTVDRRLPATQIHDVLLNVSRSTRMRSFTLQGFELAAPPEDEHVLDLSILAPLLSLHDLETLEMRGVPVLLSSDDAATVARSWPKLRYLRICDKVRFEEPLRRRLLQADDLLPFARHCPKLETLGLPLEIVATSVPAGAPDLPPPSRIHKLCVAGVAERVSRDMLELFTRVFPWADVRAPSHSAGEAIWNLSVRGDLTDEDEDHEGEEEVEHERDEDESAEES</sequence>
<organism evidence="2 3">
    <name type="scientific">Phanerochaete sordida</name>
    <dbReference type="NCBI Taxonomy" id="48140"/>
    <lineage>
        <taxon>Eukaryota</taxon>
        <taxon>Fungi</taxon>
        <taxon>Dikarya</taxon>
        <taxon>Basidiomycota</taxon>
        <taxon>Agaricomycotina</taxon>
        <taxon>Agaricomycetes</taxon>
        <taxon>Polyporales</taxon>
        <taxon>Phanerochaetaceae</taxon>
        <taxon>Phanerochaete</taxon>
    </lineage>
</organism>
<comment type="caution">
    <text evidence="2">The sequence shown here is derived from an EMBL/GenBank/DDBJ whole genome shotgun (WGS) entry which is preliminary data.</text>
</comment>
<dbReference type="InterPro" id="IPR032675">
    <property type="entry name" value="LRR_dom_sf"/>
</dbReference>
<dbReference type="SUPFAM" id="SSF52047">
    <property type="entry name" value="RNI-like"/>
    <property type="match status" value="1"/>
</dbReference>
<accession>A0A9P3LIG7</accession>
<feature type="compositionally biased region" description="Acidic residues" evidence="1">
    <location>
        <begin position="245"/>
        <end position="270"/>
    </location>
</feature>
<proteinExistence type="predicted"/>
<protein>
    <submittedName>
        <fullName evidence="2">Uncharacterized protein</fullName>
    </submittedName>
</protein>
<gene>
    <name evidence="2" type="ORF">PsYK624_118350</name>
</gene>
<dbReference type="AlphaFoldDB" id="A0A9P3LIG7"/>
<keyword evidence="3" id="KW-1185">Reference proteome</keyword>